<feature type="region of interest" description="Disordered" evidence="1">
    <location>
        <begin position="298"/>
        <end position="319"/>
    </location>
</feature>
<feature type="compositionally biased region" description="Polar residues" evidence="1">
    <location>
        <begin position="35"/>
        <end position="50"/>
    </location>
</feature>
<reference evidence="2" key="1">
    <citation type="submission" date="2021-02" db="EMBL/GenBank/DDBJ databases">
        <authorList>
            <person name="Nowell W R."/>
        </authorList>
    </citation>
    <scope>NUCLEOTIDE SEQUENCE</scope>
</reference>
<dbReference type="OrthoDB" id="10044013at2759"/>
<feature type="compositionally biased region" description="Polar residues" evidence="1">
    <location>
        <begin position="12"/>
        <end position="26"/>
    </location>
</feature>
<gene>
    <name evidence="2" type="ORF">BJG266_LOCUS32847</name>
    <name evidence="3" type="ORF">QVE165_LOCUS49971</name>
</gene>
<evidence type="ECO:0000313" key="5">
    <source>
        <dbReference type="Proteomes" id="UP000663877"/>
    </source>
</evidence>
<dbReference type="EMBL" id="CAJNOI010000581">
    <property type="protein sequence ID" value="CAF1311622.1"/>
    <property type="molecule type" value="Genomic_DNA"/>
</dbReference>
<feature type="compositionally biased region" description="Low complexity" evidence="1">
    <location>
        <begin position="205"/>
        <end position="219"/>
    </location>
</feature>
<feature type="region of interest" description="Disordered" evidence="1">
    <location>
        <begin position="203"/>
        <end position="260"/>
    </location>
</feature>
<evidence type="ECO:0000313" key="4">
    <source>
        <dbReference type="Proteomes" id="UP000663832"/>
    </source>
</evidence>
<feature type="region of interest" description="Disordered" evidence="1">
    <location>
        <begin position="1"/>
        <end position="51"/>
    </location>
</feature>
<comment type="caution">
    <text evidence="2">The sequence shown here is derived from an EMBL/GenBank/DDBJ whole genome shotgun (WGS) entry which is preliminary data.</text>
</comment>
<dbReference type="EMBL" id="CAJNOM010000944">
    <property type="protein sequence ID" value="CAF1580555.1"/>
    <property type="molecule type" value="Genomic_DNA"/>
</dbReference>
<sequence>MKHKLTKRSLSNKHLQPRSLPTQARRLSTPHDYNRTLTPSKTNSGANITDSDSHVLCLKPNVPLKTQKLLKRDLLRCSNQRPSLLGVQTLQPPRIHHGSQPVHSLNPSSVNHQAAKRHGSLPDNPQTLHATIDRVGPWPDISINCLRSEGNSIIQPLKNFRSTKNSRFFSPKYYAALAENNTKFKFQPKQSYIEEYRRQKGYLISSQPTPQSTSLSSSSYGRLQRSDDDQISAYGTSSNGTGSYTARDRTDMSTGNLSVSHRSMVKSADDISDNNRLSSNSFVKTQINNLPPISIRYHNNNNHHHHHHHQQQQQQQQQHNFTQYRLARPVPQHALTLPTIVSSTFQYVNDMNTIEKPYRGHKKLSIQNPSQLYIIDGRQQKRY</sequence>
<evidence type="ECO:0000313" key="2">
    <source>
        <dbReference type="EMBL" id="CAF1311622.1"/>
    </source>
</evidence>
<feature type="compositionally biased region" description="Polar residues" evidence="1">
    <location>
        <begin position="233"/>
        <end position="244"/>
    </location>
</feature>
<accession>A0A815EGP7</accession>
<dbReference type="Proteomes" id="UP000663832">
    <property type="component" value="Unassembled WGS sequence"/>
</dbReference>
<proteinExistence type="predicted"/>
<name>A0A815EGP7_9BILA</name>
<organism evidence="2 5">
    <name type="scientific">Adineta steineri</name>
    <dbReference type="NCBI Taxonomy" id="433720"/>
    <lineage>
        <taxon>Eukaryota</taxon>
        <taxon>Metazoa</taxon>
        <taxon>Spiralia</taxon>
        <taxon>Gnathifera</taxon>
        <taxon>Rotifera</taxon>
        <taxon>Eurotatoria</taxon>
        <taxon>Bdelloidea</taxon>
        <taxon>Adinetida</taxon>
        <taxon>Adinetidae</taxon>
        <taxon>Adineta</taxon>
    </lineage>
</organism>
<evidence type="ECO:0000313" key="3">
    <source>
        <dbReference type="EMBL" id="CAF1580555.1"/>
    </source>
</evidence>
<dbReference type="AlphaFoldDB" id="A0A815EGP7"/>
<dbReference type="Proteomes" id="UP000663877">
    <property type="component" value="Unassembled WGS sequence"/>
</dbReference>
<keyword evidence="4" id="KW-1185">Reference proteome</keyword>
<feature type="compositionally biased region" description="Basic residues" evidence="1">
    <location>
        <begin position="301"/>
        <end position="310"/>
    </location>
</feature>
<evidence type="ECO:0000256" key="1">
    <source>
        <dbReference type="SAM" id="MobiDB-lite"/>
    </source>
</evidence>
<protein>
    <submittedName>
        <fullName evidence="2">Uncharacterized protein</fullName>
    </submittedName>
</protein>
<feature type="compositionally biased region" description="Basic residues" evidence="1">
    <location>
        <begin position="1"/>
        <end position="11"/>
    </location>
</feature>